<evidence type="ECO:0000313" key="8">
    <source>
        <dbReference type="EMBL" id="KAA9026567.1"/>
    </source>
</evidence>
<evidence type="ECO:0000313" key="9">
    <source>
        <dbReference type="Proteomes" id="UP000325933"/>
    </source>
</evidence>
<feature type="transmembrane region" description="Helical" evidence="4">
    <location>
        <begin position="12"/>
        <end position="33"/>
    </location>
</feature>
<accession>A0A5J5HXP3</accession>
<dbReference type="EMBL" id="VYQA01000016">
    <property type="protein sequence ID" value="KAA9026567.1"/>
    <property type="molecule type" value="Genomic_DNA"/>
</dbReference>
<dbReference type="Pfam" id="PF03929">
    <property type="entry name" value="PepSY_TM"/>
    <property type="match status" value="1"/>
</dbReference>
<evidence type="ECO:0000256" key="1">
    <source>
        <dbReference type="ARBA" id="ARBA00022630"/>
    </source>
</evidence>
<evidence type="ECO:0000313" key="10">
    <source>
        <dbReference type="Proteomes" id="UP000326364"/>
    </source>
</evidence>
<dbReference type="Proteomes" id="UP000325933">
    <property type="component" value="Unassembled WGS sequence"/>
</dbReference>
<dbReference type="AlphaFoldDB" id="A0A5J5HXP3"/>
<dbReference type="PROSITE" id="PS50902">
    <property type="entry name" value="FLAVODOXIN_LIKE"/>
    <property type="match status" value="1"/>
</dbReference>
<reference evidence="9 10" key="1">
    <citation type="submission" date="2019-09" db="EMBL/GenBank/DDBJ databases">
        <authorList>
            <person name="Feng G."/>
        </authorList>
    </citation>
    <scope>NUCLEOTIDE SEQUENCE [LARGE SCALE GENOMIC DNA]</scope>
    <source>
        <strain evidence="8 9">KACC 19283</strain>
        <strain evidence="7 10">KACC 19284</strain>
    </source>
</reference>
<keyword evidence="2" id="KW-0288">FMN</keyword>
<feature type="domain" description="Flavodoxin-like" evidence="5">
    <location>
        <begin position="390"/>
        <end position="528"/>
    </location>
</feature>
<dbReference type="InterPro" id="IPR017927">
    <property type="entry name" value="FAD-bd_FR_type"/>
</dbReference>
<dbReference type="InterPro" id="IPR001433">
    <property type="entry name" value="OxRdtase_FAD/NAD-bd"/>
</dbReference>
<dbReference type="Pfam" id="PF00175">
    <property type="entry name" value="NAD_binding_1"/>
    <property type="match status" value="1"/>
</dbReference>
<dbReference type="InterPro" id="IPR029039">
    <property type="entry name" value="Flavoprotein-like_sf"/>
</dbReference>
<dbReference type="GO" id="GO:0010181">
    <property type="term" value="F:FMN binding"/>
    <property type="evidence" value="ECO:0007669"/>
    <property type="project" value="InterPro"/>
</dbReference>
<evidence type="ECO:0000256" key="3">
    <source>
        <dbReference type="ARBA" id="ARBA00022982"/>
    </source>
</evidence>
<evidence type="ECO:0000259" key="5">
    <source>
        <dbReference type="PROSITE" id="PS50902"/>
    </source>
</evidence>
<evidence type="ECO:0000256" key="4">
    <source>
        <dbReference type="SAM" id="Phobius"/>
    </source>
</evidence>
<proteinExistence type="predicted"/>
<evidence type="ECO:0000259" key="6">
    <source>
        <dbReference type="PROSITE" id="PS51384"/>
    </source>
</evidence>
<sequence>MTKRVFFQIHWFLGITAGIVLALMGVTGAAMSFEDEITEALSPTLFAPGVPAGADMSPDRLIARVEADHPGYYVARLDWETARDRTHAIRLLASEGRGRMQGQVDRATGRWLGEPAGAGFFHLMDELHRWLALPGGGNGVGRQITAFSAISLIFFALSGLYLRWPRQALDWRAWMVLDLRKTGRNLWRALHVVIGTWVLLFYLLSALTGLWWSYDWYRQSVIYALTGKAGGEEGRREGKKDGIAPRPAIDPAWTAFRRATGDDYVWVRIARPAPAQPMKTINFDARPEGARHLRQTDRYSYDPETIAVTKRDLYDRRPLGTIITQSMFELHRGAFFGLPGRIALLLTSLTMPLFTVTGYLLYLSRRRRKREAKALEAGITVAAGAGTGDLLIAYASQTGTAEIRARNAALALAQGGVRAQVLPVGKLTPALLAQNQRLLFVASTYGEGEPPDMARGFATRMVNGDALDLGHLRYGILALGDREYPDFCAFGQKVDPWLRGAGATALFPLIAMDHGDQAAEQQWDAALHDLGAADARRGQTVIPFIAWTLVARHVLNPQSDALKAFHLQFEPAADMDAMWEAGDIVEVQPCNAPETVDALLVAQAQDTDLLDRSTALRDHLMTAMLPDHDQPMTMDSARALRPLPVREYSAASIAADGTLDLVIRQVRGDDGRLGIGSGWLTAHMPVGSTTLLRVRPNPGFRTDPAQGGQPLILIGNGTGIAGLRAHLRAQAHDGHKGHWLLFGERSRRHESFFDDELSAWIEDGTLTRLDRSFSRDSDCARYVQDMLPDAASALTDWIDRGATILVCGSLDGMAQGVHDGLVAILGENKLETLAEEGRYRRDVY</sequence>
<gene>
    <name evidence="8" type="ORF">F4U95_18560</name>
    <name evidence="7" type="ORF">F4U96_18435</name>
</gene>
<evidence type="ECO:0000313" key="7">
    <source>
        <dbReference type="EMBL" id="KAA9013505.1"/>
    </source>
</evidence>
<dbReference type="Gene3D" id="3.40.50.360">
    <property type="match status" value="1"/>
</dbReference>
<comment type="caution">
    <text evidence="8">The sequence shown here is derived from an EMBL/GenBank/DDBJ whole genome shotgun (WGS) entry which is preliminary data.</text>
</comment>
<dbReference type="InterPro" id="IPR008254">
    <property type="entry name" value="Flavodoxin/NO_synth"/>
</dbReference>
<dbReference type="GO" id="GO:0016491">
    <property type="term" value="F:oxidoreductase activity"/>
    <property type="evidence" value="ECO:0007669"/>
    <property type="project" value="InterPro"/>
</dbReference>
<dbReference type="PANTHER" id="PTHR34219">
    <property type="entry name" value="IRON-REGULATED INNER MEMBRANE PROTEIN-RELATED"/>
    <property type="match status" value="1"/>
</dbReference>
<protein>
    <submittedName>
        <fullName evidence="8">Nitric oxide synthase</fullName>
    </submittedName>
</protein>
<dbReference type="EMBL" id="VYQB01000016">
    <property type="protein sequence ID" value="KAA9013505.1"/>
    <property type="molecule type" value="Genomic_DNA"/>
</dbReference>
<dbReference type="Proteomes" id="UP000326364">
    <property type="component" value="Unassembled WGS sequence"/>
</dbReference>
<feature type="transmembrane region" description="Helical" evidence="4">
    <location>
        <begin position="144"/>
        <end position="164"/>
    </location>
</feature>
<dbReference type="SUPFAM" id="SSF63380">
    <property type="entry name" value="Riboflavin synthase domain-like"/>
    <property type="match status" value="1"/>
</dbReference>
<feature type="transmembrane region" description="Helical" evidence="4">
    <location>
        <begin position="342"/>
        <end position="362"/>
    </location>
</feature>
<dbReference type="InterPro" id="IPR039261">
    <property type="entry name" value="FNR_nucleotide-bd"/>
</dbReference>
<dbReference type="RefSeq" id="WP_120252645.1">
    <property type="nucleotide sequence ID" value="NZ_VYPZ01000027.1"/>
</dbReference>
<dbReference type="PANTHER" id="PTHR34219:SF3">
    <property type="entry name" value="BLL7967 PROTEIN"/>
    <property type="match status" value="1"/>
</dbReference>
<dbReference type="InterPro" id="IPR001094">
    <property type="entry name" value="Flavdoxin-like"/>
</dbReference>
<keyword evidence="1" id="KW-0285">Flavoprotein</keyword>
<dbReference type="CDD" id="cd06200">
    <property type="entry name" value="SiR_like1"/>
    <property type="match status" value="1"/>
</dbReference>
<keyword evidence="4" id="KW-1133">Transmembrane helix</keyword>
<keyword evidence="3" id="KW-0813">Transport</keyword>
<keyword evidence="10" id="KW-1185">Reference proteome</keyword>
<evidence type="ECO:0000256" key="2">
    <source>
        <dbReference type="ARBA" id="ARBA00022643"/>
    </source>
</evidence>
<dbReference type="InterPro" id="IPR005625">
    <property type="entry name" value="PepSY-ass_TM"/>
</dbReference>
<dbReference type="Pfam" id="PF00258">
    <property type="entry name" value="Flavodoxin_1"/>
    <property type="match status" value="1"/>
</dbReference>
<feature type="transmembrane region" description="Helical" evidence="4">
    <location>
        <begin position="185"/>
        <end position="212"/>
    </location>
</feature>
<name>A0A5J5HXP3_9SPHN</name>
<dbReference type="PROSITE" id="PS51384">
    <property type="entry name" value="FAD_FR"/>
    <property type="match status" value="1"/>
</dbReference>
<feature type="domain" description="FAD-binding FR-type" evidence="6">
    <location>
        <begin position="542"/>
        <end position="703"/>
    </location>
</feature>
<dbReference type="InterPro" id="IPR017938">
    <property type="entry name" value="Riboflavin_synthase-like_b-brl"/>
</dbReference>
<dbReference type="PRINTS" id="PR00369">
    <property type="entry name" value="FLAVODOXIN"/>
</dbReference>
<keyword evidence="3" id="KW-0249">Electron transport</keyword>
<feature type="transmembrane region" description="Helical" evidence="4">
    <location>
        <begin position="374"/>
        <end position="395"/>
    </location>
</feature>
<keyword evidence="4" id="KW-0472">Membrane</keyword>
<dbReference type="Gene3D" id="3.40.50.80">
    <property type="entry name" value="Nucleotide-binding domain of ferredoxin-NADP reductase (FNR) module"/>
    <property type="match status" value="1"/>
</dbReference>
<dbReference type="SUPFAM" id="SSF52343">
    <property type="entry name" value="Ferredoxin reductase-like, C-terminal NADP-linked domain"/>
    <property type="match status" value="1"/>
</dbReference>
<organism evidence="8 9">
    <name type="scientific">Sphingobium limneticum</name>
    <dbReference type="NCBI Taxonomy" id="1007511"/>
    <lineage>
        <taxon>Bacteria</taxon>
        <taxon>Pseudomonadati</taxon>
        <taxon>Pseudomonadota</taxon>
        <taxon>Alphaproteobacteria</taxon>
        <taxon>Sphingomonadales</taxon>
        <taxon>Sphingomonadaceae</taxon>
        <taxon>Sphingobium</taxon>
    </lineage>
</organism>
<keyword evidence="4" id="KW-0812">Transmembrane</keyword>
<dbReference type="SUPFAM" id="SSF52218">
    <property type="entry name" value="Flavoproteins"/>
    <property type="match status" value="1"/>
</dbReference>